<evidence type="ECO:0000313" key="1">
    <source>
        <dbReference type="EMBL" id="GFD58965.1"/>
    </source>
</evidence>
<gene>
    <name evidence="1" type="ORF">Tci_930934</name>
</gene>
<dbReference type="AlphaFoldDB" id="A0A699XGB1"/>
<dbReference type="EMBL" id="BKCJ011859500">
    <property type="protein sequence ID" value="GFD58965.1"/>
    <property type="molecule type" value="Genomic_DNA"/>
</dbReference>
<reference evidence="1" key="1">
    <citation type="journal article" date="2019" name="Sci. Rep.">
        <title>Draft genome of Tanacetum cinerariifolium, the natural source of mosquito coil.</title>
        <authorList>
            <person name="Yamashiro T."/>
            <person name="Shiraishi A."/>
            <person name="Satake H."/>
            <person name="Nakayama K."/>
        </authorList>
    </citation>
    <scope>NUCLEOTIDE SEQUENCE</scope>
</reference>
<feature type="non-terminal residue" evidence="1">
    <location>
        <position position="1"/>
    </location>
</feature>
<protein>
    <submittedName>
        <fullName evidence="1">Uncharacterized protein</fullName>
    </submittedName>
</protein>
<proteinExistence type="predicted"/>
<comment type="caution">
    <text evidence="1">The sequence shown here is derived from an EMBL/GenBank/DDBJ whole genome shotgun (WGS) entry which is preliminary data.</text>
</comment>
<organism evidence="1">
    <name type="scientific">Tanacetum cinerariifolium</name>
    <name type="common">Dalmatian daisy</name>
    <name type="synonym">Chrysanthemum cinerariifolium</name>
    <dbReference type="NCBI Taxonomy" id="118510"/>
    <lineage>
        <taxon>Eukaryota</taxon>
        <taxon>Viridiplantae</taxon>
        <taxon>Streptophyta</taxon>
        <taxon>Embryophyta</taxon>
        <taxon>Tracheophyta</taxon>
        <taxon>Spermatophyta</taxon>
        <taxon>Magnoliopsida</taxon>
        <taxon>eudicotyledons</taxon>
        <taxon>Gunneridae</taxon>
        <taxon>Pentapetalae</taxon>
        <taxon>asterids</taxon>
        <taxon>campanulids</taxon>
        <taxon>Asterales</taxon>
        <taxon>Asteraceae</taxon>
        <taxon>Asteroideae</taxon>
        <taxon>Anthemideae</taxon>
        <taxon>Anthemidinae</taxon>
        <taxon>Tanacetum</taxon>
    </lineage>
</organism>
<name>A0A699XGB1_TANCI</name>
<sequence length="36" mass="4021">NAALDATDQRPAELLPLPEWAAEAHPRTLRRQRAAD</sequence>
<accession>A0A699XGB1</accession>